<accession>A0ABV1WPV1</accession>
<dbReference type="Proteomes" id="UP001474181">
    <property type="component" value="Unassembled WGS sequence"/>
</dbReference>
<feature type="non-terminal residue" evidence="1">
    <location>
        <position position="65"/>
    </location>
</feature>
<protein>
    <submittedName>
        <fullName evidence="1">Uncharacterized protein</fullName>
    </submittedName>
</protein>
<gene>
    <name evidence="1" type="ORF">ABT404_05330</name>
</gene>
<evidence type="ECO:0000313" key="1">
    <source>
        <dbReference type="EMBL" id="MER7178893.1"/>
    </source>
</evidence>
<comment type="caution">
    <text evidence="1">The sequence shown here is derived from an EMBL/GenBank/DDBJ whole genome shotgun (WGS) entry which is preliminary data.</text>
</comment>
<reference evidence="1 2" key="1">
    <citation type="submission" date="2024-06" db="EMBL/GenBank/DDBJ databases">
        <title>The Natural Products Discovery Center: Release of the First 8490 Sequenced Strains for Exploring Actinobacteria Biosynthetic Diversity.</title>
        <authorList>
            <person name="Kalkreuter E."/>
            <person name="Kautsar S.A."/>
            <person name="Yang D."/>
            <person name="Bader C.D."/>
            <person name="Teijaro C.N."/>
            <person name="Fluegel L."/>
            <person name="Davis C.M."/>
            <person name="Simpson J.R."/>
            <person name="Lauterbach L."/>
            <person name="Steele A.D."/>
            <person name="Gui C."/>
            <person name="Meng S."/>
            <person name="Li G."/>
            <person name="Viehrig K."/>
            <person name="Ye F."/>
            <person name="Su P."/>
            <person name="Kiefer A.F."/>
            <person name="Nichols A."/>
            <person name="Cepeda A.J."/>
            <person name="Yan W."/>
            <person name="Fan B."/>
            <person name="Jiang Y."/>
            <person name="Adhikari A."/>
            <person name="Zheng C.-J."/>
            <person name="Schuster L."/>
            <person name="Cowan T.M."/>
            <person name="Smanski M.J."/>
            <person name="Chevrette M.G."/>
            <person name="De Carvalho L.P.S."/>
            <person name="Shen B."/>
        </authorList>
    </citation>
    <scope>NUCLEOTIDE SEQUENCE [LARGE SCALE GENOMIC DNA]</scope>
    <source>
        <strain evidence="1 2">NPDC000234</strain>
    </source>
</reference>
<dbReference type="EMBL" id="JBEPEK010000023">
    <property type="protein sequence ID" value="MER7178893.1"/>
    <property type="molecule type" value="Genomic_DNA"/>
</dbReference>
<name>A0ABV1WPV1_9ACTN</name>
<proteinExistence type="predicted"/>
<evidence type="ECO:0000313" key="2">
    <source>
        <dbReference type="Proteomes" id="UP001474181"/>
    </source>
</evidence>
<keyword evidence="2" id="KW-1185">Reference proteome</keyword>
<organism evidence="1 2">
    <name type="scientific">Streptomyces hyaluromycini</name>
    <dbReference type="NCBI Taxonomy" id="1377993"/>
    <lineage>
        <taxon>Bacteria</taxon>
        <taxon>Bacillati</taxon>
        <taxon>Actinomycetota</taxon>
        <taxon>Actinomycetes</taxon>
        <taxon>Kitasatosporales</taxon>
        <taxon>Streptomycetaceae</taxon>
        <taxon>Streptomyces</taxon>
    </lineage>
</organism>
<dbReference type="RefSeq" id="WP_350777628.1">
    <property type="nucleotide sequence ID" value="NZ_JBEPEK010000023.1"/>
</dbReference>
<sequence>MNRLRRRLAVPVDVVEHDLAVAGGAGAPVQDLLAGQVLEDQVLVDGDVLRCGRAGRAVGSTVGAC</sequence>